<dbReference type="GeneID" id="30016028"/>
<name>A0A178Z378_9EURO</name>
<dbReference type="OrthoDB" id="9991317at2759"/>
<dbReference type="STRING" id="1367422.A0A178Z378"/>
<dbReference type="Pfam" id="PF12770">
    <property type="entry name" value="CHAT"/>
    <property type="match status" value="1"/>
</dbReference>
<dbReference type="InterPro" id="IPR024983">
    <property type="entry name" value="CHAT_dom"/>
</dbReference>
<dbReference type="RefSeq" id="XP_018687348.1">
    <property type="nucleotide sequence ID" value="XM_018843365.1"/>
</dbReference>
<dbReference type="Proteomes" id="UP000078343">
    <property type="component" value="Unassembled WGS sequence"/>
</dbReference>
<protein>
    <recommendedName>
        <fullName evidence="1">CHAT domain-containing protein</fullName>
    </recommendedName>
</protein>
<comment type="caution">
    <text evidence="2">The sequence shown here is derived from an EMBL/GenBank/DDBJ whole genome shotgun (WGS) entry which is preliminary data.</text>
</comment>
<gene>
    <name evidence="2" type="ORF">AYL99_11861</name>
</gene>
<sequence length="649" mass="71964">MGNLQAWLEDENVIEDFILNQFEAAMTLASDDAPLQAHVMSYYARLKIQQFWRNGRLDDLAEAIEKGSQVLTIIADPEYADRLDCPGLILGSRYERAGSVHDVEKAIQLSRQAVEGRFERTGRMEDLEEAIQVARKAVEVTPPDEPNQVAWLNSLGSKLQSRFVTPPDHPDLVATLNNLGNKLVLSQAPENEEALEHFLHAWNCANGIPFHRLAAAVKAIDLLKRRAQWTRATQVVTGVTRLLPLVNNRSLSRDDQRHVVAQFSGIASDVVALVLQNEGDAFHALELLEFARGSIIGLLMDDLLRHLAAVRELDQCIHNIRDQPGHQRFLLGPTQGELQERASDGPIIVVNISDIRTMEAWHGEGLTVFMPYETREGRGKKNTRYVQFLRWLWEKCVRQILQAVHHGVQPSSNCLPRIWWIGAISSYTPTIKALAHTRARQAILHQDRTVNPHMLMVSMPTTPGASPLSSVTQEISAIEAATGTTLSRELLEHPDARSVLERIAHCNIVHFAGHGTSDALDPFNSSLLLQHGPSDAATVDPLTVQQVSNANLGRASIAYLSACSTAENRAARMMDEVIHLASGFQVSGFGHVVAAMWPSVDEVCVDMAVGFYERLEGGLGGRDANRAVAEAVHEATMRVRSRFRKIPLR</sequence>
<evidence type="ECO:0000259" key="1">
    <source>
        <dbReference type="Pfam" id="PF12770"/>
    </source>
</evidence>
<accession>A0A178Z378</accession>
<dbReference type="Gene3D" id="1.25.40.10">
    <property type="entry name" value="Tetratricopeptide repeat domain"/>
    <property type="match status" value="1"/>
</dbReference>
<organism evidence="2 3">
    <name type="scientific">Fonsecaea erecta</name>
    <dbReference type="NCBI Taxonomy" id="1367422"/>
    <lineage>
        <taxon>Eukaryota</taxon>
        <taxon>Fungi</taxon>
        <taxon>Dikarya</taxon>
        <taxon>Ascomycota</taxon>
        <taxon>Pezizomycotina</taxon>
        <taxon>Eurotiomycetes</taxon>
        <taxon>Chaetothyriomycetidae</taxon>
        <taxon>Chaetothyriales</taxon>
        <taxon>Herpotrichiellaceae</taxon>
        <taxon>Fonsecaea</taxon>
    </lineage>
</organism>
<dbReference type="InterPro" id="IPR011990">
    <property type="entry name" value="TPR-like_helical_dom_sf"/>
</dbReference>
<proteinExistence type="predicted"/>
<feature type="domain" description="CHAT" evidence="1">
    <location>
        <begin position="426"/>
        <end position="638"/>
    </location>
</feature>
<evidence type="ECO:0000313" key="2">
    <source>
        <dbReference type="EMBL" id="OAP53981.1"/>
    </source>
</evidence>
<evidence type="ECO:0000313" key="3">
    <source>
        <dbReference type="Proteomes" id="UP000078343"/>
    </source>
</evidence>
<dbReference type="EMBL" id="LVYI01000017">
    <property type="protein sequence ID" value="OAP53981.1"/>
    <property type="molecule type" value="Genomic_DNA"/>
</dbReference>
<keyword evidence="3" id="KW-1185">Reference proteome</keyword>
<reference evidence="2 3" key="1">
    <citation type="submission" date="2016-04" db="EMBL/GenBank/DDBJ databases">
        <title>Draft genome of Fonsecaea erecta CBS 125763.</title>
        <authorList>
            <person name="Weiss V.A."/>
            <person name="Vicente V.A."/>
            <person name="Raittz R.T."/>
            <person name="Moreno L.F."/>
            <person name="De Souza E.M."/>
            <person name="Pedrosa F.O."/>
            <person name="Steffens M.B."/>
            <person name="Faoro H."/>
            <person name="Tadra-Sfeir M.Z."/>
            <person name="Najafzadeh M.J."/>
            <person name="Felipe M.S."/>
            <person name="Teixeira M."/>
            <person name="Sun J."/>
            <person name="Xi L."/>
            <person name="Gomes R."/>
            <person name="De Azevedo C.M."/>
            <person name="Salgado C.G."/>
            <person name="Da Silva M.B."/>
            <person name="Nascimento M.F."/>
            <person name="Queiroz-Telles F."/>
            <person name="Attili D.S."/>
            <person name="Gorbushina A."/>
        </authorList>
    </citation>
    <scope>NUCLEOTIDE SEQUENCE [LARGE SCALE GENOMIC DNA]</scope>
    <source>
        <strain evidence="2 3">CBS 125763</strain>
    </source>
</reference>
<dbReference type="AlphaFoldDB" id="A0A178Z378"/>